<evidence type="ECO:0000256" key="4">
    <source>
        <dbReference type="ARBA" id="ARBA00022840"/>
    </source>
</evidence>
<dbReference type="EMBL" id="FQVL01000004">
    <property type="protein sequence ID" value="SHE90480.1"/>
    <property type="molecule type" value="Genomic_DNA"/>
</dbReference>
<feature type="binding site" evidence="5">
    <location>
        <begin position="233"/>
        <end position="240"/>
    </location>
    <ligand>
        <name>ATP</name>
        <dbReference type="ChEBI" id="CHEBI:30616"/>
    </ligand>
</feature>
<keyword evidence="2 5" id="KW-0378">Hydrolase</keyword>
<evidence type="ECO:0000313" key="7">
    <source>
        <dbReference type="EMBL" id="SHE90480.1"/>
    </source>
</evidence>
<name>A0A1M4XAN9_9BACL</name>
<dbReference type="Pfam" id="PF13538">
    <property type="entry name" value="UvrD_C_2"/>
    <property type="match status" value="1"/>
</dbReference>
<dbReference type="NCBIfam" id="NF041464">
    <property type="entry name" value="HelD_BACSU"/>
    <property type="match status" value="1"/>
</dbReference>
<dbReference type="GO" id="GO:0000725">
    <property type="term" value="P:recombinational repair"/>
    <property type="evidence" value="ECO:0007669"/>
    <property type="project" value="TreeGrafter"/>
</dbReference>
<evidence type="ECO:0000256" key="2">
    <source>
        <dbReference type="ARBA" id="ARBA00022801"/>
    </source>
</evidence>
<dbReference type="InterPro" id="IPR000212">
    <property type="entry name" value="DNA_helicase_UvrD/REP"/>
</dbReference>
<reference evidence="7 8" key="1">
    <citation type="submission" date="2016-11" db="EMBL/GenBank/DDBJ databases">
        <authorList>
            <person name="Jaros S."/>
            <person name="Januszkiewicz K."/>
            <person name="Wedrychowicz H."/>
        </authorList>
    </citation>
    <scope>NUCLEOTIDE SEQUENCE [LARGE SCALE GENOMIC DNA]</scope>
    <source>
        <strain evidence="7 8">DSM 44666</strain>
    </source>
</reference>
<keyword evidence="4 5" id="KW-0067">ATP-binding</keyword>
<dbReference type="GO" id="GO:0016787">
    <property type="term" value="F:hydrolase activity"/>
    <property type="evidence" value="ECO:0007669"/>
    <property type="project" value="UniProtKB-UniRule"/>
</dbReference>
<feature type="domain" description="UvrD-like helicase ATP-binding" evidence="6">
    <location>
        <begin position="212"/>
        <end position="612"/>
    </location>
</feature>
<dbReference type="Pfam" id="PF00580">
    <property type="entry name" value="UvrD-helicase"/>
    <property type="match status" value="1"/>
</dbReference>
<dbReference type="PANTHER" id="PTHR11070:SF17">
    <property type="entry name" value="DNA HELICASE IV"/>
    <property type="match status" value="1"/>
</dbReference>
<protein>
    <submittedName>
        <fullName evidence="7">DNA helicase-2 / ATP-dependent DNA helicase PcrA</fullName>
    </submittedName>
</protein>
<sequence length="778" mass="91132">MSISKEEWKLEQKRVNHVVELAKKRIGGLGGYIAEVQSDIVDIRKHFWDDVTVNLDDATEAAETAASMKQQSELLAERERSFRHVNTEIERLRRIEDSPYFGRVDFREEGESETESIYLGIASMMDEKGEDFLIYDWRAPISSLYYDHSPGHVSFQAPESEIKGEMTTKRQYVIRRGKILSLFDTGLTIGDELLQEVLGRQADAQMRSIVATIQKEQNRLIRDEKSQLLIVRGAAGSGKTSAALQRIAYLLYRYRDQLQANQIILFSPNPIFNSYVSSVLPELGEENMQQATFQQYLDRHLGKDYQVEDPFQQVEYTLTAQQDVDYQIRIDGVHFKSTEEFLQIIDDYLVHLGKKGLWFQDICYRGEPMVTKEEIKRQFLSYDTTRSIPLRMDLLKEWLLERLSIKAKQEEKADWVEEAIELLPDEVYQQIQQRVQRKERFSEETFDDFERQRKMLKEYVVKKQFKKLYQSVRRLHFIDFRQTYLNIWQQDGQTDSRLPHDWSRIGMQTARMFTKKRIPYEDATPFLYFKGQIEGFPKDLSIRHLFIDEAQDYTPFQFLFLKRMFPRSKMTILGDLNQSIFAHASDGFQSIGTLFPEQRTAEIVLHRTYRSTEPIVTFTRQFIPDGKSIQPFARDGALPRLVHVRQPQAWIKAIVKSAKERLEQGFKTVAIICKTAAEADEVYQKLHPLLEVHLIRKESSNFETGVLIIPSYLAKGVEFDAVIIYDASLSVYNKESERKLFYTACTRAMHDLELFYMDELSPFVQEVDSKSYQQVEFD</sequence>
<evidence type="ECO:0000259" key="6">
    <source>
        <dbReference type="PROSITE" id="PS51198"/>
    </source>
</evidence>
<keyword evidence="3 5" id="KW-0347">Helicase</keyword>
<proteinExistence type="predicted"/>
<dbReference type="GO" id="GO:0005524">
    <property type="term" value="F:ATP binding"/>
    <property type="evidence" value="ECO:0007669"/>
    <property type="project" value="UniProtKB-UniRule"/>
</dbReference>
<evidence type="ECO:0000256" key="5">
    <source>
        <dbReference type="PROSITE-ProRule" id="PRU00560"/>
    </source>
</evidence>
<accession>A0A1M4XAN9</accession>
<evidence type="ECO:0000313" key="8">
    <source>
        <dbReference type="Proteomes" id="UP000184476"/>
    </source>
</evidence>
<dbReference type="InterPro" id="IPR027785">
    <property type="entry name" value="UvrD-like_helicase_C"/>
</dbReference>
<dbReference type="InterPro" id="IPR014016">
    <property type="entry name" value="UvrD-like_ATP-bd"/>
</dbReference>
<dbReference type="RefSeq" id="WP_073154605.1">
    <property type="nucleotide sequence ID" value="NZ_FQVL01000004.1"/>
</dbReference>
<dbReference type="InterPro" id="IPR048228">
    <property type="entry name" value="HelD_bacillota"/>
</dbReference>
<evidence type="ECO:0000256" key="1">
    <source>
        <dbReference type="ARBA" id="ARBA00022741"/>
    </source>
</evidence>
<dbReference type="SUPFAM" id="SSF52540">
    <property type="entry name" value="P-loop containing nucleoside triphosphate hydrolases"/>
    <property type="match status" value="1"/>
</dbReference>
<evidence type="ECO:0000256" key="3">
    <source>
        <dbReference type="ARBA" id="ARBA00022806"/>
    </source>
</evidence>
<dbReference type="GO" id="GO:0043138">
    <property type="term" value="F:3'-5' DNA helicase activity"/>
    <property type="evidence" value="ECO:0007669"/>
    <property type="project" value="TreeGrafter"/>
</dbReference>
<dbReference type="PANTHER" id="PTHR11070">
    <property type="entry name" value="UVRD / RECB / PCRA DNA HELICASE FAMILY MEMBER"/>
    <property type="match status" value="1"/>
</dbReference>
<dbReference type="PROSITE" id="PS51198">
    <property type="entry name" value="UVRD_HELICASE_ATP_BIND"/>
    <property type="match status" value="1"/>
</dbReference>
<gene>
    <name evidence="7" type="ORF">SAMN05444392_104227</name>
</gene>
<keyword evidence="1 5" id="KW-0547">Nucleotide-binding</keyword>
<dbReference type="STRING" id="112248.SAMN05444392_104227"/>
<dbReference type="OrthoDB" id="9787585at2"/>
<dbReference type="Gene3D" id="3.40.50.300">
    <property type="entry name" value="P-loop containing nucleotide triphosphate hydrolases"/>
    <property type="match status" value="3"/>
</dbReference>
<dbReference type="AlphaFoldDB" id="A0A1M4XAN9"/>
<dbReference type="InterPro" id="IPR027417">
    <property type="entry name" value="P-loop_NTPase"/>
</dbReference>
<dbReference type="Proteomes" id="UP000184476">
    <property type="component" value="Unassembled WGS sequence"/>
</dbReference>
<dbReference type="GO" id="GO:0005829">
    <property type="term" value="C:cytosol"/>
    <property type="evidence" value="ECO:0007669"/>
    <property type="project" value="TreeGrafter"/>
</dbReference>
<dbReference type="GO" id="GO:0003677">
    <property type="term" value="F:DNA binding"/>
    <property type="evidence" value="ECO:0007669"/>
    <property type="project" value="InterPro"/>
</dbReference>
<keyword evidence="8" id="KW-1185">Reference proteome</keyword>
<organism evidence="7 8">
    <name type="scientific">Seinonella peptonophila</name>
    <dbReference type="NCBI Taxonomy" id="112248"/>
    <lineage>
        <taxon>Bacteria</taxon>
        <taxon>Bacillati</taxon>
        <taxon>Bacillota</taxon>
        <taxon>Bacilli</taxon>
        <taxon>Bacillales</taxon>
        <taxon>Thermoactinomycetaceae</taxon>
        <taxon>Seinonella</taxon>
    </lineage>
</organism>